<accession>A0A367FE41</accession>
<evidence type="ECO:0000313" key="2">
    <source>
        <dbReference type="Proteomes" id="UP000253094"/>
    </source>
</evidence>
<comment type="caution">
    <text evidence="1">The sequence shown here is derived from an EMBL/GenBank/DDBJ whole genome shotgun (WGS) entry which is preliminary data.</text>
</comment>
<dbReference type="AlphaFoldDB" id="A0A367FE41"/>
<proteinExistence type="predicted"/>
<organism evidence="1 2">
    <name type="scientific">Sphaerisporangium album</name>
    <dbReference type="NCBI Taxonomy" id="509200"/>
    <lineage>
        <taxon>Bacteria</taxon>
        <taxon>Bacillati</taxon>
        <taxon>Actinomycetota</taxon>
        <taxon>Actinomycetes</taxon>
        <taxon>Streptosporangiales</taxon>
        <taxon>Streptosporangiaceae</taxon>
        <taxon>Sphaerisporangium</taxon>
    </lineage>
</organism>
<protein>
    <submittedName>
        <fullName evidence="1">Uncharacterized protein</fullName>
    </submittedName>
</protein>
<sequence length="100" mass="10957">MMIDVVLPCLDDEEAALPWVLGRMPDGYRPIDRRFGHPLEMVLRAAAYGRRITGTAVAYRPRVGRSKVTGTVRGTFRAIRDMRRVMGEVGGGVVRTGGAA</sequence>
<dbReference type="Proteomes" id="UP000253094">
    <property type="component" value="Unassembled WGS sequence"/>
</dbReference>
<dbReference type="RefSeq" id="WP_114030922.1">
    <property type="nucleotide sequence ID" value="NZ_QOIL01000013.1"/>
</dbReference>
<gene>
    <name evidence="1" type="ORF">DQ384_22860</name>
</gene>
<keyword evidence="2" id="KW-1185">Reference proteome</keyword>
<evidence type="ECO:0000313" key="1">
    <source>
        <dbReference type="EMBL" id="RCG28594.1"/>
    </source>
</evidence>
<dbReference type="EMBL" id="QOIL01000013">
    <property type="protein sequence ID" value="RCG28594.1"/>
    <property type="molecule type" value="Genomic_DNA"/>
</dbReference>
<name>A0A367FE41_9ACTN</name>
<dbReference type="OrthoDB" id="9797819at2"/>
<reference evidence="1 2" key="1">
    <citation type="submission" date="2018-06" db="EMBL/GenBank/DDBJ databases">
        <title>Sphaerisporangium craniellae sp. nov., isolated from a marine sponge in the South China Sea.</title>
        <authorList>
            <person name="Li L."/>
        </authorList>
    </citation>
    <scope>NUCLEOTIDE SEQUENCE [LARGE SCALE GENOMIC DNA]</scope>
    <source>
        <strain evidence="1 2">CCTCC AA 208026</strain>
    </source>
</reference>